<evidence type="ECO:0000256" key="1">
    <source>
        <dbReference type="SAM" id="MobiDB-lite"/>
    </source>
</evidence>
<sequence>MLPSLSRSGLCRPGLCRVFAPGASVNALGGGGPRPLRHDREQAAHHREDHTAHIRIRLHHLGCPAQLTEEKDAAFKRLGLPPRPVPARQVPRTSSDSGQ</sequence>
<feature type="compositionally biased region" description="Basic and acidic residues" evidence="1">
    <location>
        <begin position="36"/>
        <end position="45"/>
    </location>
</feature>
<protein>
    <submittedName>
        <fullName evidence="2">Uncharacterized protein</fullName>
    </submittedName>
</protein>
<feature type="region of interest" description="Disordered" evidence="1">
    <location>
        <begin position="26"/>
        <end position="45"/>
    </location>
</feature>
<dbReference type="InterPro" id="IPR046305">
    <property type="entry name" value="DUF6420"/>
</dbReference>
<dbReference type="AlphaFoldDB" id="A0A4D4KK41"/>
<proteinExistence type="predicted"/>
<feature type="region of interest" description="Disordered" evidence="1">
    <location>
        <begin position="78"/>
        <end position="99"/>
    </location>
</feature>
<comment type="caution">
    <text evidence="2">The sequence shown here is derived from an EMBL/GenBank/DDBJ whole genome shotgun (WGS) entry which is preliminary data.</text>
</comment>
<reference evidence="2 3" key="1">
    <citation type="journal article" date="2020" name="Int. J. Syst. Evol. Microbiol.">
        <title>Reclassification of Streptomyces castelarensis and Streptomyces sporoclivatus as later heterotypic synonyms of Streptomyces antimycoticus.</title>
        <authorList>
            <person name="Komaki H."/>
            <person name="Tamura T."/>
        </authorList>
    </citation>
    <scope>NUCLEOTIDE SEQUENCE [LARGE SCALE GENOMIC DNA]</scope>
    <source>
        <strain evidence="2 3">NBRC 12839</strain>
    </source>
</reference>
<keyword evidence="3" id="KW-1185">Reference proteome</keyword>
<organism evidence="2 3">
    <name type="scientific">Streptomyces antimycoticus</name>
    <dbReference type="NCBI Taxonomy" id="68175"/>
    <lineage>
        <taxon>Bacteria</taxon>
        <taxon>Bacillati</taxon>
        <taxon>Actinomycetota</taxon>
        <taxon>Actinomycetes</taxon>
        <taxon>Kitasatosporales</taxon>
        <taxon>Streptomycetaceae</taxon>
        <taxon>Streptomyces</taxon>
        <taxon>Streptomyces violaceusniger group</taxon>
    </lineage>
</organism>
<gene>
    <name evidence="2" type="ORF">SANT12839_097640</name>
</gene>
<name>A0A4D4KK41_9ACTN</name>
<evidence type="ECO:0000313" key="2">
    <source>
        <dbReference type="EMBL" id="GDY48882.1"/>
    </source>
</evidence>
<accession>A0A4D4KK41</accession>
<dbReference type="Pfam" id="PF19984">
    <property type="entry name" value="DUF6420"/>
    <property type="match status" value="1"/>
</dbReference>
<evidence type="ECO:0000313" key="3">
    <source>
        <dbReference type="Proteomes" id="UP000299290"/>
    </source>
</evidence>
<dbReference type="RefSeq" id="WP_228053882.1">
    <property type="nucleotide sequence ID" value="NZ_BJHV01000001.1"/>
</dbReference>
<dbReference type="EMBL" id="BJHV01000001">
    <property type="protein sequence ID" value="GDY48882.1"/>
    <property type="molecule type" value="Genomic_DNA"/>
</dbReference>
<dbReference type="Proteomes" id="UP000299290">
    <property type="component" value="Unassembled WGS sequence"/>
</dbReference>